<evidence type="ECO:0000256" key="1">
    <source>
        <dbReference type="SAM" id="MobiDB-lite"/>
    </source>
</evidence>
<proteinExistence type="predicted"/>
<gene>
    <name evidence="2" type="ORF">CFAM422_009157</name>
</gene>
<feature type="region of interest" description="Disordered" evidence="1">
    <location>
        <begin position="39"/>
        <end position="59"/>
    </location>
</feature>
<name>A0A9P5C8X7_9HYPO</name>
<sequence length="59" mass="6761">MTRVSDAGGIRTERFKQKLLHSEVRRRQDGTAVGKVLDRFVPANRSRPAQEHKMPCLKT</sequence>
<feature type="compositionally biased region" description="Basic and acidic residues" evidence="1">
    <location>
        <begin position="48"/>
        <end position="59"/>
    </location>
</feature>
<accession>A0A9P5C8X7</accession>
<protein>
    <submittedName>
        <fullName evidence="2">Uncharacterized protein</fullName>
    </submittedName>
</protein>
<dbReference type="EMBL" id="QLNT01000017">
    <property type="protein sequence ID" value="KAF3066020.1"/>
    <property type="molecule type" value="Genomic_DNA"/>
</dbReference>
<organism evidence="2 3">
    <name type="scientific">Trichoderma lentiforme</name>
    <dbReference type="NCBI Taxonomy" id="1567552"/>
    <lineage>
        <taxon>Eukaryota</taxon>
        <taxon>Fungi</taxon>
        <taxon>Dikarya</taxon>
        <taxon>Ascomycota</taxon>
        <taxon>Pezizomycotina</taxon>
        <taxon>Sordariomycetes</taxon>
        <taxon>Hypocreomycetidae</taxon>
        <taxon>Hypocreales</taxon>
        <taxon>Hypocreaceae</taxon>
        <taxon>Trichoderma</taxon>
    </lineage>
</organism>
<dbReference type="Proteomes" id="UP000801864">
    <property type="component" value="Unassembled WGS sequence"/>
</dbReference>
<reference evidence="2 3" key="1">
    <citation type="submission" date="2018-06" db="EMBL/GenBank/DDBJ databases">
        <title>Genome analysis of cellulolytic fungus Trichoderma lentiforme CFAM-422.</title>
        <authorList>
            <person name="Steindorff A.S."/>
            <person name="Formighieri E.F."/>
            <person name="Midorikawa G.E.O."/>
            <person name="Tamietti M.S."/>
            <person name="Ramos E.Z."/>
            <person name="Silva A.S."/>
            <person name="Bon E.P.S."/>
            <person name="Mendes T.D."/>
            <person name="Damaso M.C.T."/>
            <person name="Favaro L.C.L."/>
        </authorList>
    </citation>
    <scope>NUCLEOTIDE SEQUENCE [LARGE SCALE GENOMIC DNA]</scope>
    <source>
        <strain evidence="2 3">CFAM-422</strain>
    </source>
</reference>
<evidence type="ECO:0000313" key="3">
    <source>
        <dbReference type="Proteomes" id="UP000801864"/>
    </source>
</evidence>
<dbReference type="AlphaFoldDB" id="A0A9P5C8X7"/>
<keyword evidence="3" id="KW-1185">Reference proteome</keyword>
<evidence type="ECO:0000313" key="2">
    <source>
        <dbReference type="EMBL" id="KAF3066020.1"/>
    </source>
</evidence>
<comment type="caution">
    <text evidence="2">The sequence shown here is derived from an EMBL/GenBank/DDBJ whole genome shotgun (WGS) entry which is preliminary data.</text>
</comment>